<keyword evidence="3 4" id="KW-0378">Hydrolase</keyword>
<evidence type="ECO:0000256" key="3">
    <source>
        <dbReference type="ARBA" id="ARBA00022801"/>
    </source>
</evidence>
<accession>A0ABU6J7A6</accession>
<dbReference type="Pfam" id="PF02358">
    <property type="entry name" value="Trehalose_PPase"/>
    <property type="match status" value="1"/>
</dbReference>
<dbReference type="EMBL" id="JAWIIV010000006">
    <property type="protein sequence ID" value="MEC4719328.1"/>
    <property type="molecule type" value="Genomic_DNA"/>
</dbReference>
<dbReference type="PANTHER" id="PTHR43768:SF3">
    <property type="entry name" value="TREHALOSE 6-PHOSPHATE PHOSPHATASE"/>
    <property type="match status" value="1"/>
</dbReference>
<dbReference type="RefSeq" id="WP_326506048.1">
    <property type="nucleotide sequence ID" value="NZ_JAWIIV010000006.1"/>
</dbReference>
<protein>
    <recommendedName>
        <fullName evidence="4">Trehalose 6-phosphate phosphatase</fullName>
        <ecNumber evidence="4">3.1.3.12</ecNumber>
    </recommendedName>
</protein>
<comment type="caution">
    <text evidence="5">The sequence shown here is derived from an EMBL/GenBank/DDBJ whole genome shotgun (WGS) entry which is preliminary data.</text>
</comment>
<dbReference type="InterPro" id="IPR036412">
    <property type="entry name" value="HAD-like_sf"/>
</dbReference>
<name>A0ABU6J7A6_9BURK</name>
<evidence type="ECO:0000313" key="5">
    <source>
        <dbReference type="EMBL" id="MEC4719328.1"/>
    </source>
</evidence>
<comment type="similarity">
    <text evidence="2 4">Belongs to the trehalose phosphatase family.</text>
</comment>
<evidence type="ECO:0000313" key="6">
    <source>
        <dbReference type="Proteomes" id="UP001352263"/>
    </source>
</evidence>
<dbReference type="SUPFAM" id="SSF56784">
    <property type="entry name" value="HAD-like"/>
    <property type="match status" value="1"/>
</dbReference>
<comment type="cofactor">
    <cofactor evidence="4">
        <name>Mg(2+)</name>
        <dbReference type="ChEBI" id="CHEBI:18420"/>
    </cofactor>
</comment>
<dbReference type="PANTHER" id="PTHR43768">
    <property type="entry name" value="TREHALOSE 6-PHOSPHATE PHOSPHATASE"/>
    <property type="match status" value="1"/>
</dbReference>
<dbReference type="Gene3D" id="3.30.70.1020">
    <property type="entry name" value="Trehalose-6-phosphate phosphatase related protein, domain 2"/>
    <property type="match status" value="1"/>
</dbReference>
<evidence type="ECO:0000256" key="4">
    <source>
        <dbReference type="RuleBase" id="RU361117"/>
    </source>
</evidence>
<dbReference type="EC" id="3.1.3.12" evidence="4"/>
<comment type="pathway">
    <text evidence="1 4">Glycan biosynthesis; trehalose biosynthesis.</text>
</comment>
<dbReference type="InterPro" id="IPR023214">
    <property type="entry name" value="HAD_sf"/>
</dbReference>
<dbReference type="Proteomes" id="UP001352263">
    <property type="component" value="Unassembled WGS sequence"/>
</dbReference>
<dbReference type="InterPro" id="IPR006379">
    <property type="entry name" value="HAD-SF_hydro_IIB"/>
</dbReference>
<reference evidence="5 6" key="1">
    <citation type="submission" date="2023-10" db="EMBL/GenBank/DDBJ databases">
        <title>Noviherbaspirillum sp. CPCC 100848 genome assembly.</title>
        <authorList>
            <person name="Li X.Y."/>
            <person name="Fang X.M."/>
        </authorList>
    </citation>
    <scope>NUCLEOTIDE SEQUENCE [LARGE SCALE GENOMIC DNA]</scope>
    <source>
        <strain evidence="5 6">CPCC 100848</strain>
    </source>
</reference>
<evidence type="ECO:0000256" key="2">
    <source>
        <dbReference type="ARBA" id="ARBA00008770"/>
    </source>
</evidence>
<proteinExistence type="inferred from homology"/>
<evidence type="ECO:0000256" key="1">
    <source>
        <dbReference type="ARBA" id="ARBA00005199"/>
    </source>
</evidence>
<gene>
    <name evidence="5" type="primary">otsB</name>
    <name evidence="5" type="ORF">RY831_09220</name>
</gene>
<comment type="catalytic activity">
    <reaction evidence="4">
        <text>alpha,alpha-trehalose 6-phosphate + H2O = alpha,alpha-trehalose + phosphate</text>
        <dbReference type="Rhea" id="RHEA:23420"/>
        <dbReference type="ChEBI" id="CHEBI:15377"/>
        <dbReference type="ChEBI" id="CHEBI:16551"/>
        <dbReference type="ChEBI" id="CHEBI:43474"/>
        <dbReference type="ChEBI" id="CHEBI:58429"/>
        <dbReference type="EC" id="3.1.3.12"/>
    </reaction>
</comment>
<dbReference type="NCBIfam" id="TIGR00685">
    <property type="entry name" value="T6PP"/>
    <property type="match status" value="1"/>
</dbReference>
<comment type="function">
    <text evidence="4">Removes the phosphate from trehalose 6-phosphate to produce free trehalose.</text>
</comment>
<organism evidence="5 6">
    <name type="scientific">Noviherbaspirillum album</name>
    <dbReference type="NCBI Taxonomy" id="3080276"/>
    <lineage>
        <taxon>Bacteria</taxon>
        <taxon>Pseudomonadati</taxon>
        <taxon>Pseudomonadota</taxon>
        <taxon>Betaproteobacteria</taxon>
        <taxon>Burkholderiales</taxon>
        <taxon>Oxalobacteraceae</taxon>
        <taxon>Noviherbaspirillum</taxon>
    </lineage>
</organism>
<dbReference type="InterPro" id="IPR003337">
    <property type="entry name" value="Trehalose_PPase"/>
</dbReference>
<keyword evidence="4" id="KW-0460">Magnesium</keyword>
<dbReference type="GO" id="GO:0004805">
    <property type="term" value="F:trehalose-phosphatase activity"/>
    <property type="evidence" value="ECO:0007669"/>
    <property type="project" value="UniProtKB-EC"/>
</dbReference>
<dbReference type="Gene3D" id="3.40.50.1000">
    <property type="entry name" value="HAD superfamily/HAD-like"/>
    <property type="match status" value="1"/>
</dbReference>
<sequence>MKLLFSNAGAERLDQSVSGRMLCAFDFDGTLAPIVAVPDEARLPDNIRMLLEQIAQHAPIAIITGRSVDDISRRLGFQPDYVVGNHGLEGVPGWEDLAAEHEHACAGWRRQLDQAARGTDWDPGIQLEDKRFSLSVHYRQAEDVARCTRALESVFAKLEPQPRVVGGKYVYNLLMQDRCHKGSALSRLMELSGAKSALYVGDDVTDEDVFRMRRPDILSIRIEPSADSAADYFLPHPRDILRLLEELIARLQAARASNWLREKGDRNDGGNDNGRS</sequence>
<dbReference type="NCBIfam" id="TIGR01484">
    <property type="entry name" value="HAD-SF-IIB"/>
    <property type="match status" value="1"/>
</dbReference>
<dbReference type="InterPro" id="IPR044651">
    <property type="entry name" value="OTSB-like"/>
</dbReference>
<keyword evidence="6" id="KW-1185">Reference proteome</keyword>
<keyword evidence="4" id="KW-0479">Metal-binding</keyword>